<organism evidence="2 3">
    <name type="scientific">Candidatus Gemmiger excrementipullorum</name>
    <dbReference type="NCBI Taxonomy" id="2838610"/>
    <lineage>
        <taxon>Bacteria</taxon>
        <taxon>Bacillati</taxon>
        <taxon>Bacillota</taxon>
        <taxon>Clostridia</taxon>
        <taxon>Eubacteriales</taxon>
        <taxon>Gemmiger</taxon>
    </lineage>
</organism>
<name>A0A9D2BV63_9FIRM</name>
<protein>
    <recommendedName>
        <fullName evidence="4">DUF2953 domain-containing protein</fullName>
    </recommendedName>
</protein>
<comment type="caution">
    <text evidence="2">The sequence shown here is derived from an EMBL/GenBank/DDBJ whole genome shotgun (WGS) entry which is preliminary data.</text>
</comment>
<evidence type="ECO:0000313" key="2">
    <source>
        <dbReference type="EMBL" id="HIX94747.1"/>
    </source>
</evidence>
<sequence>MMPVLLLALKILAGLLLAVLVLLAAALLLPLGIAVEYRPGRVEIAAVCGPVRRSLRTYRTPAAKPGGQKKQETPGAAPAPETTETNVPPGVGERPQPAPPEPPPEEPEHAAPAEEAGPKDGKLERILALLEEDPAAVAACLWRHVRWLGRHSPFKMRVRRLHVFWTVTCEDAAATAIAFGAAMTALNTALAAVQQSIPLQSEGLWLEPDFTGARRADRHIFGIVQARAILMLHLLYRVWNDPLLQPQTDTAQTAQSAATQK</sequence>
<dbReference type="AlphaFoldDB" id="A0A9D2BV63"/>
<evidence type="ECO:0008006" key="4">
    <source>
        <dbReference type="Google" id="ProtNLM"/>
    </source>
</evidence>
<dbReference type="EMBL" id="DXEI01000074">
    <property type="protein sequence ID" value="HIX94747.1"/>
    <property type="molecule type" value="Genomic_DNA"/>
</dbReference>
<evidence type="ECO:0000313" key="3">
    <source>
        <dbReference type="Proteomes" id="UP000886751"/>
    </source>
</evidence>
<gene>
    <name evidence="2" type="ORF">H9846_04755</name>
</gene>
<feature type="compositionally biased region" description="Basic and acidic residues" evidence="1">
    <location>
        <begin position="106"/>
        <end position="118"/>
    </location>
</feature>
<proteinExistence type="predicted"/>
<reference evidence="2" key="2">
    <citation type="submission" date="2021-04" db="EMBL/GenBank/DDBJ databases">
        <authorList>
            <person name="Gilroy R."/>
        </authorList>
    </citation>
    <scope>NUCLEOTIDE SEQUENCE</scope>
    <source>
        <strain evidence="2">ChiHecec2B26-7398</strain>
    </source>
</reference>
<reference evidence="2" key="1">
    <citation type="journal article" date="2021" name="PeerJ">
        <title>Extensive microbial diversity within the chicken gut microbiome revealed by metagenomics and culture.</title>
        <authorList>
            <person name="Gilroy R."/>
            <person name="Ravi A."/>
            <person name="Getino M."/>
            <person name="Pursley I."/>
            <person name="Horton D.L."/>
            <person name="Alikhan N.F."/>
            <person name="Baker D."/>
            <person name="Gharbi K."/>
            <person name="Hall N."/>
            <person name="Watson M."/>
            <person name="Adriaenssens E.M."/>
            <person name="Foster-Nyarko E."/>
            <person name="Jarju S."/>
            <person name="Secka A."/>
            <person name="Antonio M."/>
            <person name="Oren A."/>
            <person name="Chaudhuri R.R."/>
            <person name="La Ragione R."/>
            <person name="Hildebrand F."/>
            <person name="Pallen M.J."/>
        </authorList>
    </citation>
    <scope>NUCLEOTIDE SEQUENCE</scope>
    <source>
        <strain evidence="2">ChiHecec2B26-7398</strain>
    </source>
</reference>
<accession>A0A9D2BV63</accession>
<feature type="region of interest" description="Disordered" evidence="1">
    <location>
        <begin position="58"/>
        <end position="118"/>
    </location>
</feature>
<evidence type="ECO:0000256" key="1">
    <source>
        <dbReference type="SAM" id="MobiDB-lite"/>
    </source>
</evidence>
<dbReference type="Proteomes" id="UP000886751">
    <property type="component" value="Unassembled WGS sequence"/>
</dbReference>